<dbReference type="GO" id="GO:0051015">
    <property type="term" value="F:actin filament binding"/>
    <property type="evidence" value="ECO:0007669"/>
    <property type="project" value="InterPro"/>
</dbReference>
<dbReference type="Pfam" id="PF00626">
    <property type="entry name" value="Gelsolin"/>
    <property type="match status" value="4"/>
</dbReference>
<evidence type="ECO:0000313" key="4">
    <source>
        <dbReference type="EMBL" id="KAF7489160.1"/>
    </source>
</evidence>
<dbReference type="GO" id="GO:0005634">
    <property type="term" value="C:nucleus"/>
    <property type="evidence" value="ECO:0007669"/>
    <property type="project" value="TreeGrafter"/>
</dbReference>
<dbReference type="InterPro" id="IPR001611">
    <property type="entry name" value="Leu-rich_rpt"/>
</dbReference>
<dbReference type="GO" id="GO:0051014">
    <property type="term" value="P:actin filament severing"/>
    <property type="evidence" value="ECO:0007669"/>
    <property type="project" value="TreeGrafter"/>
</dbReference>
<feature type="domain" description="Gelsolin-like" evidence="3">
    <location>
        <begin position="640"/>
        <end position="710"/>
    </location>
</feature>
<dbReference type="Proteomes" id="UP000070412">
    <property type="component" value="Unassembled WGS sequence"/>
</dbReference>
<dbReference type="SUPFAM" id="SSF52058">
    <property type="entry name" value="L domain-like"/>
    <property type="match status" value="1"/>
</dbReference>
<dbReference type="EMBL" id="JXLN01005493">
    <property type="protein sequence ID" value="KPM03581.1"/>
    <property type="molecule type" value="Genomic_DNA"/>
</dbReference>
<keyword evidence="2" id="KW-0677">Repeat</keyword>
<evidence type="ECO:0000259" key="3">
    <source>
        <dbReference type="Pfam" id="PF00626"/>
    </source>
</evidence>
<keyword evidence="7" id="KW-1185">Reference proteome</keyword>
<evidence type="ECO:0000256" key="1">
    <source>
        <dbReference type="ARBA" id="ARBA00022614"/>
    </source>
</evidence>
<dbReference type="GO" id="GO:0015629">
    <property type="term" value="C:actin cytoskeleton"/>
    <property type="evidence" value="ECO:0007669"/>
    <property type="project" value="TreeGrafter"/>
</dbReference>
<dbReference type="CDD" id="cd11280">
    <property type="entry name" value="gelsolin_like"/>
    <property type="match status" value="1"/>
</dbReference>
<dbReference type="CDD" id="cd11291">
    <property type="entry name" value="gelsolin_S6_like"/>
    <property type="match status" value="1"/>
</dbReference>
<dbReference type="VEuPathDB" id="VectorBase:SSCA009269"/>
<evidence type="ECO:0000313" key="6">
    <source>
        <dbReference type="EnsemblMetazoa" id="KAF7489160.1"/>
    </source>
</evidence>
<dbReference type="CDD" id="cd11290">
    <property type="entry name" value="gelsolin_S1_like"/>
    <property type="match status" value="1"/>
</dbReference>
<protein>
    <submittedName>
        <fullName evidence="5">Flightless-1-like protein</fullName>
    </submittedName>
    <submittedName>
        <fullName evidence="4">Protein flightless-1</fullName>
    </submittedName>
</protein>
<name>A0A131ZY28_SARSC</name>
<evidence type="ECO:0000256" key="2">
    <source>
        <dbReference type="ARBA" id="ARBA00022737"/>
    </source>
</evidence>
<feature type="domain" description="Gelsolin-like" evidence="3">
    <location>
        <begin position="764"/>
        <end position="836"/>
    </location>
</feature>
<dbReference type="PROSITE" id="PS51450">
    <property type="entry name" value="LRR"/>
    <property type="match status" value="4"/>
</dbReference>
<feature type="domain" description="Gelsolin-like" evidence="3">
    <location>
        <begin position="522"/>
        <end position="595"/>
    </location>
</feature>
<dbReference type="InterPro" id="IPR007122">
    <property type="entry name" value="Villin/Gelsolin"/>
</dbReference>
<dbReference type="OrthoDB" id="20529at2759"/>
<dbReference type="GO" id="GO:0005737">
    <property type="term" value="C:cytoplasm"/>
    <property type="evidence" value="ECO:0007669"/>
    <property type="project" value="TreeGrafter"/>
</dbReference>
<reference evidence="6" key="4">
    <citation type="submission" date="2022-06" db="UniProtKB">
        <authorList>
            <consortium name="EnsemblMetazoa"/>
        </authorList>
    </citation>
    <scope>IDENTIFICATION</scope>
</reference>
<dbReference type="PANTHER" id="PTHR11977">
    <property type="entry name" value="VILLIN"/>
    <property type="match status" value="1"/>
</dbReference>
<dbReference type="SMART" id="SM00364">
    <property type="entry name" value="LRR_BAC"/>
    <property type="match status" value="6"/>
</dbReference>
<dbReference type="SUPFAM" id="SSF55753">
    <property type="entry name" value="Actin depolymerizing proteins"/>
    <property type="match status" value="6"/>
</dbReference>
<evidence type="ECO:0000313" key="5">
    <source>
        <dbReference type="EMBL" id="KPM03581.1"/>
    </source>
</evidence>
<dbReference type="CDD" id="cd11292">
    <property type="entry name" value="gelsolin_S3_like"/>
    <property type="match status" value="1"/>
</dbReference>
<dbReference type="Pfam" id="PF13855">
    <property type="entry name" value="LRR_8"/>
    <property type="match status" value="4"/>
</dbReference>
<dbReference type="GO" id="GO:0030239">
    <property type="term" value="P:myofibril assembly"/>
    <property type="evidence" value="ECO:0007669"/>
    <property type="project" value="TreeGrafter"/>
</dbReference>
<dbReference type="EMBL" id="WVUK01000065">
    <property type="protein sequence ID" value="KAF7489160.1"/>
    <property type="molecule type" value="Genomic_DNA"/>
</dbReference>
<dbReference type="SMART" id="SM00262">
    <property type="entry name" value="GEL"/>
    <property type="match status" value="6"/>
</dbReference>
<dbReference type="SMART" id="SM00369">
    <property type="entry name" value="LRR_TYP"/>
    <property type="match status" value="9"/>
</dbReference>
<evidence type="ECO:0000313" key="8">
    <source>
        <dbReference type="Proteomes" id="UP000616769"/>
    </source>
</evidence>
<reference evidence="5 8" key="1">
    <citation type="journal article" date="2015" name="Parasit. Vectors">
        <title>Draft genome of the scabies mite.</title>
        <authorList>
            <person name="Rider S.D.Jr."/>
            <person name="Morgan M.S."/>
            <person name="Arlian L.G."/>
        </authorList>
    </citation>
    <scope>NUCLEOTIDE SEQUENCE [LARGE SCALE GENOMIC DNA]</scope>
    <source>
        <strain evidence="5">Arlian Lab</strain>
    </source>
</reference>
<dbReference type="InterPro" id="IPR003591">
    <property type="entry name" value="Leu-rich_rpt_typical-subtyp"/>
</dbReference>
<dbReference type="GO" id="GO:0008154">
    <property type="term" value="P:actin polymerization or depolymerization"/>
    <property type="evidence" value="ECO:0007669"/>
    <property type="project" value="TreeGrafter"/>
</dbReference>
<dbReference type="Proteomes" id="UP000616769">
    <property type="component" value="Unassembled WGS sequence"/>
</dbReference>
<reference evidence="7" key="2">
    <citation type="journal article" date="2020" name="PLoS Negl. Trop. Dis.">
        <title>High-quality nuclear genome for Sarcoptes scabiei-A critical resource for a neglected parasite.</title>
        <authorList>
            <person name="Korhonen P.K."/>
            <person name="Gasser R.B."/>
            <person name="Ma G."/>
            <person name="Wang T."/>
            <person name="Stroehlein A.J."/>
            <person name="Young N.D."/>
            <person name="Ang C.S."/>
            <person name="Fernando D.D."/>
            <person name="Lu H.C."/>
            <person name="Taylor S."/>
            <person name="Reynolds S.L."/>
            <person name="Mofiz E."/>
            <person name="Najaraj S.H."/>
            <person name="Gowda H."/>
            <person name="Madugundu A."/>
            <person name="Renuse S."/>
            <person name="Holt D."/>
            <person name="Pandey A."/>
            <person name="Papenfuss A.T."/>
            <person name="Fischer K."/>
        </authorList>
    </citation>
    <scope>NUCLEOTIDE SEQUENCE [LARGE SCALE GENOMIC DNA]</scope>
</reference>
<dbReference type="PANTHER" id="PTHR11977:SF51">
    <property type="entry name" value="PROTEIN FLIGHTLESS-1 HOMOLOG"/>
    <property type="match status" value="1"/>
</dbReference>
<dbReference type="Gene3D" id="3.80.10.10">
    <property type="entry name" value="Ribonuclease Inhibitor"/>
    <property type="match status" value="3"/>
</dbReference>
<dbReference type="PRINTS" id="PR00597">
    <property type="entry name" value="GELSOLIN"/>
</dbReference>
<dbReference type="EnsemblMetazoa" id="SSS_3267s_mrna">
    <property type="protein sequence ID" value="KAF7489160.1"/>
    <property type="gene ID" value="SSS_3267"/>
</dbReference>
<dbReference type="Gene3D" id="3.40.20.10">
    <property type="entry name" value="Severin"/>
    <property type="match status" value="6"/>
</dbReference>
<dbReference type="GO" id="GO:0005546">
    <property type="term" value="F:phosphatidylinositol-4,5-bisphosphate binding"/>
    <property type="evidence" value="ECO:0007669"/>
    <property type="project" value="TreeGrafter"/>
</dbReference>
<dbReference type="FunFam" id="3.80.10.10:FF:001164">
    <property type="entry name" value="GH01279p"/>
    <property type="match status" value="1"/>
</dbReference>
<organism evidence="5 8">
    <name type="scientific">Sarcoptes scabiei</name>
    <name type="common">Itch mite</name>
    <name type="synonym">Acarus scabiei</name>
    <dbReference type="NCBI Taxonomy" id="52283"/>
    <lineage>
        <taxon>Eukaryota</taxon>
        <taxon>Metazoa</taxon>
        <taxon>Ecdysozoa</taxon>
        <taxon>Arthropoda</taxon>
        <taxon>Chelicerata</taxon>
        <taxon>Arachnida</taxon>
        <taxon>Acari</taxon>
        <taxon>Acariformes</taxon>
        <taxon>Sarcoptiformes</taxon>
        <taxon>Astigmata</taxon>
        <taxon>Psoroptidia</taxon>
        <taxon>Sarcoptoidea</taxon>
        <taxon>Sarcoptidae</taxon>
        <taxon>Sarcoptinae</taxon>
        <taxon>Sarcoptes</taxon>
    </lineage>
</organism>
<reference evidence="4" key="3">
    <citation type="submission" date="2020-01" db="EMBL/GenBank/DDBJ databases">
        <authorList>
            <person name="Korhonen P.K.K."/>
            <person name="Guangxu M.G."/>
            <person name="Wang T.W."/>
            <person name="Stroehlein A.J.S."/>
            <person name="Young N.D."/>
            <person name="Ang C.-S.A."/>
            <person name="Fernando D.W.F."/>
            <person name="Lu H.L."/>
            <person name="Taylor S.T."/>
            <person name="Ehtesham M.E.M."/>
            <person name="Najaraj S.H.N."/>
            <person name="Harsha G.H.G."/>
            <person name="Madugundu A.M."/>
            <person name="Renuse S.R."/>
            <person name="Holt D.H."/>
            <person name="Pandey A.P."/>
            <person name="Papenfuss A.P."/>
            <person name="Gasser R.B.G."/>
            <person name="Fischer K.F."/>
        </authorList>
    </citation>
    <scope>NUCLEOTIDE SEQUENCE</scope>
    <source>
        <strain evidence="4">SSS_KF_BRIS2020</strain>
    </source>
</reference>
<dbReference type="PRINTS" id="PR00019">
    <property type="entry name" value="LEURICHRPT"/>
</dbReference>
<accession>A0A131ZY28</accession>
<gene>
    <name evidence="5" type="ORF">QR98_0020140</name>
    <name evidence="4" type="ORF">SSS_3267</name>
</gene>
<feature type="domain" description="Gelsolin-like" evidence="3">
    <location>
        <begin position="1172"/>
        <end position="1230"/>
    </location>
</feature>
<keyword evidence="1" id="KW-0433">Leucine-rich repeat</keyword>
<dbReference type="InterPro" id="IPR032675">
    <property type="entry name" value="LRR_dom_sf"/>
</dbReference>
<dbReference type="InterPro" id="IPR029006">
    <property type="entry name" value="ADF-H/Gelsolin-like_dom_sf"/>
</dbReference>
<proteinExistence type="predicted"/>
<sequence>MASTRVLPFVRGVDFSSNDFQEEKFPKEIINMTRLQWLRLDNNHIDWIPDEFAMLNKLESLSLARNNLVTLHGELPSIKTLRSLILRHNKLNDEGIPNDLFKLEELFVLDLSHNQLKSIPAELEKCRTLLVLNLSHNQIDSIPNQLFINLTDLLNLDLSYNKLGTVPPQMRRLTNLQTLNLSHNPLGHNQFKFLQSLTSLQSLNLSNTERTLINMPICVGNTANLIELNLSKNNLPRIPEIVYALPALRRLNLSENFLTEIATNIDQCWPNLEVLNLSRNKLKSLPQSLSKLEKLRCIYLNDNQLNFEGIPNSIGKLYNLEVFMASNNNLESIPEGVFRCGKLKKLILSKNKLITLPEAIHFLTDLKLLDVNDNPNLVMPPKPNELKGDNKNIYNIDFNLANQLRKASTNYANGLNPSSNTTKDPIARKLRLVRRAKEKTNESEKVLKAMTELAKDNVNNDHNLSLNFYENETNLKPKKWEESLERPSLDYSDFFDEDVGQFNGLLIWEIDNFYPNRLDESLHGKFYEADCYIILRTFEKENENPDWDIYYWIGSETSLDKKACSAIHAVNLRNYLSAKCRTIREEQGEESESFLSLFPEGITYIKGGRTTSGFYTVEEVAVATRMFRLHEISNQQIYMESVALDYHSLDQRFIFIVDCGYKIFVWKGKRSKNTLKQKARLLVEKIKKEERKNKTELIFVDQSSEPEEFWQEFSQNNDSTDGNICVSVKKYDYLVEGIENFRPASPVLYKVCLGTGFLELPQIRYKPKQLNKSHFDSRNVFIMDVGTDVYIWVGRKSTRLVRAAALKLAQELFAMLKRPDFAMVTRCLEGVETLSFKSRFSTWDEVVAVDFTRTAESVQKIGTDLNKWLNKHSDFKYDLNALFMPRPPIVSKNESQQLLEEWNDDLISMESFVLENKKFTKLPEQELGHFFSGECYFFLCRYWIPTEYDSNEEIDEEEEITDEDSQWIVYFWQGRDASNMGWLTFTFTIERKFKSWFRSNFKTIRFFQQQENPKFLAHFKQKFVIHHGKRNLTVSVDERFLKPNQQQLYHLRSNSDSLTLRCIEIDIKNAVLYSMFCYILKCFSPNAESDNGFDGQLLCIWIGSQADEDDVQAAKEICSEIYQSKTVNLINEGFEPEYFKQQFPNFLIDTDCSFMSLSRLFRCSNEKGYFTVSEKCSDFCQDDLVDEDIMLLDNGSQVFIWLGTRCSEIEIKLAYKSAQVYVQNMKLKQPDRPRTLMLTVKGKETRKFTKCFHGWSKFKMLNDPRIQLDEKMLPIIYEHTNFYLKSKKSKESIIE</sequence>
<evidence type="ECO:0000313" key="7">
    <source>
        <dbReference type="Proteomes" id="UP000070412"/>
    </source>
</evidence>
<dbReference type="InterPro" id="IPR007123">
    <property type="entry name" value="Gelsolin-like_dom"/>
</dbReference>
<dbReference type="GO" id="GO:0051016">
    <property type="term" value="P:barbed-end actin filament capping"/>
    <property type="evidence" value="ECO:0007669"/>
    <property type="project" value="TreeGrafter"/>
</dbReference>